<evidence type="ECO:0000256" key="7">
    <source>
        <dbReference type="PROSITE-ProRule" id="PRU00284"/>
    </source>
</evidence>
<feature type="domain" description="Methyl-accepting transducer" evidence="9">
    <location>
        <begin position="405"/>
        <end position="641"/>
    </location>
</feature>
<dbReference type="AlphaFoldDB" id="A0A318KJJ3"/>
<keyword evidence="4 8" id="KW-0472">Membrane</keyword>
<feature type="domain" description="HAMP" evidence="10">
    <location>
        <begin position="345"/>
        <end position="400"/>
    </location>
</feature>
<gene>
    <name evidence="11" type="ORF">DFR34_11436</name>
</gene>
<comment type="subcellular location">
    <subcellularLocation>
        <location evidence="1">Membrane</location>
        <topology evidence="1">Multi-pass membrane protein</topology>
    </subcellularLocation>
</comment>
<dbReference type="SMART" id="SM00304">
    <property type="entry name" value="HAMP"/>
    <property type="match status" value="1"/>
</dbReference>
<dbReference type="Gene3D" id="1.10.287.950">
    <property type="entry name" value="Methyl-accepting chemotaxis protein"/>
    <property type="match status" value="1"/>
</dbReference>
<accession>A0A318KJJ3</accession>
<evidence type="ECO:0000256" key="2">
    <source>
        <dbReference type="ARBA" id="ARBA00022692"/>
    </source>
</evidence>
<evidence type="ECO:0000313" key="11">
    <source>
        <dbReference type="EMBL" id="PXX77949.1"/>
    </source>
</evidence>
<protein>
    <submittedName>
        <fullName evidence="11">Methyl-accepting chemotaxis sensory transducer</fullName>
    </submittedName>
</protein>
<dbReference type="FunFam" id="1.10.287.950:FF:000001">
    <property type="entry name" value="Methyl-accepting chemotaxis sensory transducer"/>
    <property type="match status" value="1"/>
</dbReference>
<dbReference type="PROSITE" id="PS50111">
    <property type="entry name" value="CHEMOTAXIS_TRANSDUC_2"/>
    <property type="match status" value="1"/>
</dbReference>
<dbReference type="CDD" id="cd11386">
    <property type="entry name" value="MCP_signal"/>
    <property type="match status" value="1"/>
</dbReference>
<dbReference type="Pfam" id="PF00672">
    <property type="entry name" value="HAMP"/>
    <property type="match status" value="1"/>
</dbReference>
<dbReference type="Pfam" id="PF00015">
    <property type="entry name" value="MCPsignal"/>
    <property type="match status" value="1"/>
</dbReference>
<reference evidence="11 12" key="1">
    <citation type="submission" date="2018-05" db="EMBL/GenBank/DDBJ databases">
        <title>Genomic Encyclopedia of Type Strains, Phase IV (KMG-IV): sequencing the most valuable type-strain genomes for metagenomic binning, comparative biology and taxonomic classification.</title>
        <authorList>
            <person name="Goeker M."/>
        </authorList>
    </citation>
    <scope>NUCLEOTIDE SEQUENCE [LARGE SCALE GENOMIC DNA]</scope>
    <source>
        <strain evidence="11 12">DSM 29661</strain>
    </source>
</reference>
<dbReference type="GO" id="GO:0007165">
    <property type="term" value="P:signal transduction"/>
    <property type="evidence" value="ECO:0007669"/>
    <property type="project" value="UniProtKB-KW"/>
</dbReference>
<evidence type="ECO:0000256" key="8">
    <source>
        <dbReference type="SAM" id="Phobius"/>
    </source>
</evidence>
<evidence type="ECO:0000259" key="9">
    <source>
        <dbReference type="PROSITE" id="PS50111"/>
    </source>
</evidence>
<comment type="caution">
    <text evidence="11">The sequence shown here is derived from an EMBL/GenBank/DDBJ whole genome shotgun (WGS) entry which is preliminary data.</text>
</comment>
<evidence type="ECO:0000256" key="1">
    <source>
        <dbReference type="ARBA" id="ARBA00004141"/>
    </source>
</evidence>
<dbReference type="EMBL" id="QJKI01000014">
    <property type="protein sequence ID" value="PXX77949.1"/>
    <property type="molecule type" value="Genomic_DNA"/>
</dbReference>
<dbReference type="RefSeq" id="WP_110391196.1">
    <property type="nucleotide sequence ID" value="NZ_QJKI01000014.1"/>
</dbReference>
<dbReference type="InterPro" id="IPR033462">
    <property type="entry name" value="Cache_3-Cache_2"/>
</dbReference>
<dbReference type="SUPFAM" id="SSF58104">
    <property type="entry name" value="Methyl-accepting chemotaxis protein (MCP) signaling domain"/>
    <property type="match status" value="1"/>
</dbReference>
<dbReference type="GO" id="GO:0006935">
    <property type="term" value="P:chemotaxis"/>
    <property type="evidence" value="ECO:0007669"/>
    <property type="project" value="UniProtKB-ARBA"/>
</dbReference>
<evidence type="ECO:0000256" key="6">
    <source>
        <dbReference type="ARBA" id="ARBA00029447"/>
    </source>
</evidence>
<dbReference type="SUPFAM" id="SSF103190">
    <property type="entry name" value="Sensory domain-like"/>
    <property type="match status" value="1"/>
</dbReference>
<evidence type="ECO:0000256" key="3">
    <source>
        <dbReference type="ARBA" id="ARBA00022989"/>
    </source>
</evidence>
<dbReference type="Pfam" id="PF17201">
    <property type="entry name" value="Cache_3-Cache_2"/>
    <property type="match status" value="1"/>
</dbReference>
<dbReference type="PANTHER" id="PTHR32089">
    <property type="entry name" value="METHYL-ACCEPTING CHEMOTAXIS PROTEIN MCPB"/>
    <property type="match status" value="1"/>
</dbReference>
<organism evidence="11 12">
    <name type="scientific">Rivihabitans pingtungensis</name>
    <dbReference type="NCBI Taxonomy" id="1054498"/>
    <lineage>
        <taxon>Bacteria</taxon>
        <taxon>Pseudomonadati</taxon>
        <taxon>Pseudomonadota</taxon>
        <taxon>Betaproteobacteria</taxon>
        <taxon>Neisseriales</taxon>
        <taxon>Aquaspirillaceae</taxon>
        <taxon>Rivihabitans</taxon>
    </lineage>
</organism>
<dbReference type="Proteomes" id="UP000247555">
    <property type="component" value="Unassembled WGS sequence"/>
</dbReference>
<keyword evidence="5 7" id="KW-0807">Transducer</keyword>
<dbReference type="InterPro" id="IPR003660">
    <property type="entry name" value="HAMP_dom"/>
</dbReference>
<dbReference type="InterPro" id="IPR004089">
    <property type="entry name" value="MCPsignal_dom"/>
</dbReference>
<keyword evidence="2 8" id="KW-0812">Transmembrane</keyword>
<evidence type="ECO:0000259" key="10">
    <source>
        <dbReference type="PROSITE" id="PS50885"/>
    </source>
</evidence>
<evidence type="ECO:0000256" key="4">
    <source>
        <dbReference type="ARBA" id="ARBA00023136"/>
    </source>
</evidence>
<keyword evidence="3 8" id="KW-1133">Transmembrane helix</keyword>
<sequence length="677" mass="72676">MSYRTMPLGRQILLPAVLLLVLVFTIMIALTAWLTGQAAMAQAQLELGNEVRLVVGGLDSEFDSAKARGARQLHFFEQFLGGAVQPGEGLHPTGGLALPILSVNGVMLNSHHEPLERFKALTSEEAAILAVYQGKVYRLSTLLKRDGKAMDGTTLADNDPVARALLAGEDYQGMVVRNGKYYFSNIRALKNAQGQVIGGLSVRIELADTLARLRTLYGRIVAGKTGYVTIARPSGDDKTIGEFIVHPKFQGKIIGEVVGEGPTRQSALDNIRFEGGLRQYLWPSEQGLRERMAMVGWSKNWNFQVTIGSWTDEFMADSVHLRGILAAVSLGGLALCSVLIWLLVRHRLRPLRGIVDAVTALGQGNLQVSVPQRRTDSHNELDQLGQALNTTVGQVRSLLSDITTAAGQVGESAARLDTRSEELVRRAGTQAQAAAAMAASVEQLSVSIRQVADHAHTASTLSAEALHSCQTGRSVVTGSADDMRAMADDVRQTASAVLALGEQSRLISSVVEVIHDIADQTNLLALNAAIEAARAGESGRGFAVVADEVRKLAERTTASTREIAATIQQIVHDTQHAAQRMQVVRERVDHGVELACQAGVALDTIDQHTASAVQLVHGIAGSTQEQRGAGDTLTHGIDDIARMAEAASEMARDHAEDVERLRQVAGQLRAGLARFTL</sequence>
<dbReference type="InterPro" id="IPR029151">
    <property type="entry name" value="Sensor-like_sf"/>
</dbReference>
<name>A0A318KJJ3_9NEIS</name>
<evidence type="ECO:0000313" key="12">
    <source>
        <dbReference type="Proteomes" id="UP000247555"/>
    </source>
</evidence>
<comment type="similarity">
    <text evidence="6">Belongs to the methyl-accepting chemotaxis (MCP) protein family.</text>
</comment>
<dbReference type="PROSITE" id="PS50885">
    <property type="entry name" value="HAMP"/>
    <property type="match status" value="1"/>
</dbReference>
<proteinExistence type="inferred from homology"/>
<dbReference type="PANTHER" id="PTHR32089:SF119">
    <property type="entry name" value="METHYL-ACCEPTING CHEMOTAXIS PROTEIN CTPL"/>
    <property type="match status" value="1"/>
</dbReference>
<feature type="transmembrane region" description="Helical" evidence="8">
    <location>
        <begin position="324"/>
        <end position="344"/>
    </location>
</feature>
<keyword evidence="12" id="KW-1185">Reference proteome</keyword>
<dbReference type="CDD" id="cd06225">
    <property type="entry name" value="HAMP"/>
    <property type="match status" value="1"/>
</dbReference>
<feature type="transmembrane region" description="Helical" evidence="8">
    <location>
        <begin position="12"/>
        <end position="34"/>
    </location>
</feature>
<dbReference type="OrthoDB" id="8899037at2"/>
<dbReference type="SMART" id="SM00283">
    <property type="entry name" value="MA"/>
    <property type="match status" value="1"/>
</dbReference>
<dbReference type="GO" id="GO:0016020">
    <property type="term" value="C:membrane"/>
    <property type="evidence" value="ECO:0007669"/>
    <property type="project" value="UniProtKB-SubCell"/>
</dbReference>
<evidence type="ECO:0000256" key="5">
    <source>
        <dbReference type="ARBA" id="ARBA00023224"/>
    </source>
</evidence>